<feature type="transmembrane region" description="Helical" evidence="11">
    <location>
        <begin position="111"/>
        <end position="133"/>
    </location>
</feature>
<dbReference type="Gene3D" id="1.10.3720.10">
    <property type="entry name" value="MetI-like"/>
    <property type="match status" value="1"/>
</dbReference>
<evidence type="ECO:0000256" key="2">
    <source>
        <dbReference type="ARBA" id="ARBA00004651"/>
    </source>
</evidence>
<evidence type="ECO:0000256" key="4">
    <source>
        <dbReference type="ARBA" id="ARBA00022448"/>
    </source>
</evidence>
<comment type="subcellular location">
    <subcellularLocation>
        <location evidence="2 11">Cell membrane</location>
        <topology evidence="2 11">Multi-pass membrane protein</topology>
    </subcellularLocation>
</comment>
<name>A0A841RBX4_9SPIO</name>
<evidence type="ECO:0000256" key="3">
    <source>
        <dbReference type="ARBA" id="ARBA00009047"/>
    </source>
</evidence>
<evidence type="ECO:0000256" key="10">
    <source>
        <dbReference type="ARBA" id="ARBA00041109"/>
    </source>
</evidence>
<comment type="caution">
    <text evidence="13">The sequence shown here is derived from an EMBL/GenBank/DDBJ whole genome shotgun (WGS) entry which is preliminary data.</text>
</comment>
<evidence type="ECO:0000256" key="8">
    <source>
        <dbReference type="ARBA" id="ARBA00022989"/>
    </source>
</evidence>
<feature type="transmembrane region" description="Helical" evidence="11">
    <location>
        <begin position="247"/>
        <end position="264"/>
    </location>
</feature>
<dbReference type="EMBL" id="JACHGJ010000003">
    <property type="protein sequence ID" value="MBB6480510.1"/>
    <property type="molecule type" value="Genomic_DNA"/>
</dbReference>
<evidence type="ECO:0000256" key="7">
    <source>
        <dbReference type="ARBA" id="ARBA00022692"/>
    </source>
</evidence>
<keyword evidence="14" id="KW-1185">Reference proteome</keyword>
<dbReference type="GO" id="GO:0005886">
    <property type="term" value="C:plasma membrane"/>
    <property type="evidence" value="ECO:0007669"/>
    <property type="project" value="UniProtKB-SubCell"/>
</dbReference>
<evidence type="ECO:0000313" key="13">
    <source>
        <dbReference type="EMBL" id="MBB6480510.1"/>
    </source>
</evidence>
<dbReference type="Proteomes" id="UP000587760">
    <property type="component" value="Unassembled WGS sequence"/>
</dbReference>
<evidence type="ECO:0000259" key="12">
    <source>
        <dbReference type="PROSITE" id="PS50928"/>
    </source>
</evidence>
<feature type="domain" description="ABC transmembrane type-1" evidence="12">
    <location>
        <begin position="74"/>
        <end position="265"/>
    </location>
</feature>
<keyword evidence="5" id="KW-1003">Cell membrane</keyword>
<organism evidence="13 14">
    <name type="scientific">Spirochaeta isovalerica</name>
    <dbReference type="NCBI Taxonomy" id="150"/>
    <lineage>
        <taxon>Bacteria</taxon>
        <taxon>Pseudomonadati</taxon>
        <taxon>Spirochaetota</taxon>
        <taxon>Spirochaetia</taxon>
        <taxon>Spirochaetales</taxon>
        <taxon>Spirochaetaceae</taxon>
        <taxon>Spirochaeta</taxon>
    </lineage>
</organism>
<keyword evidence="8 11" id="KW-1133">Transmembrane helix</keyword>
<evidence type="ECO:0000256" key="9">
    <source>
        <dbReference type="ARBA" id="ARBA00023136"/>
    </source>
</evidence>
<dbReference type="AlphaFoldDB" id="A0A841RBX4"/>
<comment type="function">
    <text evidence="1">Part of the ABC transporter complex MalEFGK involved in maltose/maltodextrin import. Probably responsible for the translocation of the substrate across the membrane.</text>
</comment>
<dbReference type="CDD" id="cd06261">
    <property type="entry name" value="TM_PBP2"/>
    <property type="match status" value="1"/>
</dbReference>
<evidence type="ECO:0000313" key="14">
    <source>
        <dbReference type="Proteomes" id="UP000587760"/>
    </source>
</evidence>
<sequence>MKRSRPANKIGLTVVYLFLIAVSLWVLFPMWRVLSVALRPGDRLLSTTLELFPSDATLQNFKAVIQDHDLLLWLWNSLIISLTTAFLGVSIAALSSYALSRWTFRGRNAMLIAIFCTQLLPQTAMMIASYLMILKLNLVNTYMGIIIAYSIKAVPFSIWILKGYYNTIPREIEEAASIDGAGQVRILYRIFLPLAAPALSIVFLLNFMSGWNEYLFARIILQKSELATWPLGLTRLSGQFLTSWGDFSAASLIIAVPVVVLFLFSSRYLLSGLTLGAVEG</sequence>
<dbReference type="SUPFAM" id="SSF161098">
    <property type="entry name" value="MetI-like"/>
    <property type="match status" value="1"/>
</dbReference>
<accession>A0A841RBX4</accession>
<feature type="transmembrane region" description="Helical" evidence="11">
    <location>
        <begin position="186"/>
        <end position="208"/>
    </location>
</feature>
<feature type="transmembrane region" description="Helical" evidence="11">
    <location>
        <begin position="12"/>
        <end position="31"/>
    </location>
</feature>
<feature type="transmembrane region" description="Helical" evidence="11">
    <location>
        <begin position="78"/>
        <end position="99"/>
    </location>
</feature>
<comment type="similarity">
    <text evidence="3">Belongs to the binding-protein-dependent transport system permease family. MalFG subfamily.</text>
</comment>
<dbReference type="InterPro" id="IPR050901">
    <property type="entry name" value="BP-dep_ABC_trans_perm"/>
</dbReference>
<keyword evidence="9 11" id="KW-0472">Membrane</keyword>
<keyword evidence="7 11" id="KW-0812">Transmembrane</keyword>
<dbReference type="Pfam" id="PF00528">
    <property type="entry name" value="BPD_transp_1"/>
    <property type="match status" value="1"/>
</dbReference>
<gene>
    <name evidence="13" type="ORF">HNR50_002173</name>
</gene>
<evidence type="ECO:0000256" key="5">
    <source>
        <dbReference type="ARBA" id="ARBA00022475"/>
    </source>
</evidence>
<evidence type="ECO:0000256" key="11">
    <source>
        <dbReference type="RuleBase" id="RU363032"/>
    </source>
</evidence>
<evidence type="ECO:0000256" key="6">
    <source>
        <dbReference type="ARBA" id="ARBA00022597"/>
    </source>
</evidence>
<dbReference type="PANTHER" id="PTHR32243">
    <property type="entry name" value="MALTOSE TRANSPORT SYSTEM PERMEASE-RELATED"/>
    <property type="match status" value="1"/>
</dbReference>
<evidence type="ECO:0000256" key="1">
    <source>
        <dbReference type="ARBA" id="ARBA00002264"/>
    </source>
</evidence>
<dbReference type="RefSeq" id="WP_184746769.1">
    <property type="nucleotide sequence ID" value="NZ_JACHGJ010000003.1"/>
</dbReference>
<proteinExistence type="inferred from homology"/>
<reference evidence="13 14" key="1">
    <citation type="submission" date="2020-08" db="EMBL/GenBank/DDBJ databases">
        <title>Genomic Encyclopedia of Type Strains, Phase IV (KMG-IV): sequencing the most valuable type-strain genomes for metagenomic binning, comparative biology and taxonomic classification.</title>
        <authorList>
            <person name="Goeker M."/>
        </authorList>
    </citation>
    <scope>NUCLEOTIDE SEQUENCE [LARGE SCALE GENOMIC DNA]</scope>
    <source>
        <strain evidence="13 14">DSM 2461</strain>
    </source>
</reference>
<keyword evidence="4 11" id="KW-0813">Transport</keyword>
<dbReference type="InterPro" id="IPR000515">
    <property type="entry name" value="MetI-like"/>
</dbReference>
<keyword evidence="6" id="KW-0762">Sugar transport</keyword>
<dbReference type="GO" id="GO:0055085">
    <property type="term" value="P:transmembrane transport"/>
    <property type="evidence" value="ECO:0007669"/>
    <property type="project" value="InterPro"/>
</dbReference>
<dbReference type="InterPro" id="IPR035906">
    <property type="entry name" value="MetI-like_sf"/>
</dbReference>
<feature type="transmembrane region" description="Helical" evidence="11">
    <location>
        <begin position="145"/>
        <end position="165"/>
    </location>
</feature>
<dbReference type="PANTHER" id="PTHR32243:SF50">
    <property type="entry name" value="MALTOSE_MALTODEXTRIN TRANSPORT SYSTEM PERMEASE PROTEIN MALG"/>
    <property type="match status" value="1"/>
</dbReference>
<protein>
    <recommendedName>
        <fullName evidence="10">Maltose/maltodextrin transport system permease protein MalG</fullName>
    </recommendedName>
</protein>
<dbReference type="PROSITE" id="PS50928">
    <property type="entry name" value="ABC_TM1"/>
    <property type="match status" value="1"/>
</dbReference>